<feature type="non-terminal residue" evidence="1">
    <location>
        <position position="1"/>
    </location>
</feature>
<proteinExistence type="predicted"/>
<evidence type="ECO:0000313" key="1">
    <source>
        <dbReference type="EMBL" id="KRU10753.1"/>
    </source>
</evidence>
<dbReference type="RefSeq" id="WP_161808778.1">
    <property type="nucleotide sequence ID" value="NZ_JPGY02000002.1"/>
</dbReference>
<dbReference type="Proteomes" id="UP000028042">
    <property type="component" value="Unassembled WGS sequence"/>
</dbReference>
<comment type="caution">
    <text evidence="1">The sequence shown here is derived from an EMBL/GenBank/DDBJ whole genome shotgun (WGS) entry which is preliminary data.</text>
</comment>
<accession>A0A837S3H6</accession>
<dbReference type="AlphaFoldDB" id="A0A837S3H6"/>
<sequence>ISAESSNSSGGSIICSKLIIGIKYTASLWVKCTTNDNVNFRIINTSNWDTVTSYSRTLEANIWTKLVLFLLQRNIP</sequence>
<evidence type="ECO:0000313" key="2">
    <source>
        <dbReference type="Proteomes" id="UP000028042"/>
    </source>
</evidence>
<organism evidence="1 2">
    <name type="scientific">Clostridium pasteurianum DSM 525 = ATCC 6013</name>
    <dbReference type="NCBI Taxonomy" id="1262449"/>
    <lineage>
        <taxon>Bacteria</taxon>
        <taxon>Bacillati</taxon>
        <taxon>Bacillota</taxon>
        <taxon>Clostridia</taxon>
        <taxon>Eubacteriales</taxon>
        <taxon>Clostridiaceae</taxon>
        <taxon>Clostridium</taxon>
    </lineage>
</organism>
<gene>
    <name evidence="1" type="ORF">CP6013_04045</name>
</gene>
<protein>
    <submittedName>
        <fullName evidence="1">Uncharacterized protein</fullName>
    </submittedName>
</protein>
<dbReference type="EMBL" id="JPGY02000002">
    <property type="protein sequence ID" value="KRU10753.1"/>
    <property type="molecule type" value="Genomic_DNA"/>
</dbReference>
<reference evidence="1 2" key="1">
    <citation type="journal article" name="Genome Announc.">
        <title>Improved Draft Genome Sequence of Clostridium pasteurianum Strain ATCC 6013 (DSM 525) Using a Hybrid Next-Generation Sequencing Approach.</title>
        <authorList>
            <person name="Pyne M.E."/>
            <person name="Utturkar S."/>
            <person name="Brown S.D."/>
            <person name="Moo-Young M."/>
            <person name="Chung D.A."/>
            <person name="Chou C.P."/>
        </authorList>
    </citation>
    <scope>NUCLEOTIDE SEQUENCE [LARGE SCALE GENOMIC DNA]</scope>
    <source>
        <strain evidence="1 2">ATCC 6013</strain>
    </source>
</reference>
<name>A0A837S3H6_CLOPA</name>